<dbReference type="STRING" id="44742.AXF13_06170"/>
<dbReference type="EMBL" id="CP014229">
    <property type="protein sequence ID" value="AMD89730.1"/>
    <property type="molecule type" value="Genomic_DNA"/>
</dbReference>
<accession>A0A0X8JJ29</accession>
<protein>
    <submittedName>
        <fullName evidence="1">Uncharacterized protein</fullName>
    </submittedName>
</protein>
<name>A0A0X8JJ29_9BACT</name>
<dbReference type="Proteomes" id="UP000069241">
    <property type="component" value="Chromosome"/>
</dbReference>
<sequence length="207" mass="24304">MGFANSTCSFTRFRILDPVSSELWQQIPDKLKQSAFRDIDDIPEMQAQGWVSFEDMLDSEWAAAPPQKGAYIVFSLRLDMRRIPAGVVKKHLALALRQEKERMREQNKTFISRERKKELKEQVMLRLRQRFLPVPGEFNVLWATDKNEVWFASTQNKMIDLFMEEFLKTFELHLEQLTPYNLAAAMLDEESLIRLDQLEATQFALLT</sequence>
<dbReference type="GO" id="GO:0006310">
    <property type="term" value="P:DNA recombination"/>
    <property type="evidence" value="ECO:0007669"/>
    <property type="project" value="InterPro"/>
</dbReference>
<gene>
    <name evidence="1" type="ORF">AXF13_06170</name>
</gene>
<organism evidence="1 2">
    <name type="scientific">Desulfovibrio fairfieldensis</name>
    <dbReference type="NCBI Taxonomy" id="44742"/>
    <lineage>
        <taxon>Bacteria</taxon>
        <taxon>Pseudomonadati</taxon>
        <taxon>Thermodesulfobacteriota</taxon>
        <taxon>Desulfovibrionia</taxon>
        <taxon>Desulfovibrionales</taxon>
        <taxon>Desulfovibrionaceae</taxon>
        <taxon>Desulfovibrio</taxon>
    </lineage>
</organism>
<dbReference type="InterPro" id="IPR007476">
    <property type="entry name" value="RdgC"/>
</dbReference>
<dbReference type="RefSeq" id="WP_062252060.1">
    <property type="nucleotide sequence ID" value="NZ_CP014229.1"/>
</dbReference>
<dbReference type="KEGG" id="dfi:AXF13_06170"/>
<proteinExistence type="predicted"/>
<dbReference type="AlphaFoldDB" id="A0A0X8JJ29"/>
<evidence type="ECO:0000313" key="1">
    <source>
        <dbReference type="EMBL" id="AMD89730.1"/>
    </source>
</evidence>
<dbReference type="Pfam" id="PF04381">
    <property type="entry name" value="RdgC"/>
    <property type="match status" value="1"/>
</dbReference>
<keyword evidence="2" id="KW-1185">Reference proteome</keyword>
<reference evidence="2" key="1">
    <citation type="submission" date="2016-02" db="EMBL/GenBank/DDBJ databases">
        <authorList>
            <person name="Holder M.E."/>
            <person name="Ajami N.J."/>
            <person name="Petrosino J.F."/>
        </authorList>
    </citation>
    <scope>NUCLEOTIDE SEQUENCE [LARGE SCALE GENOMIC DNA]</scope>
    <source>
        <strain evidence="2">CCUG 45958</strain>
    </source>
</reference>
<evidence type="ECO:0000313" key="2">
    <source>
        <dbReference type="Proteomes" id="UP000069241"/>
    </source>
</evidence>